<evidence type="ECO:0000313" key="2">
    <source>
        <dbReference type="Proteomes" id="UP000515908"/>
    </source>
</evidence>
<sequence length="564" mass="63259">MDDFNKLPTPVSVCTNVSVFKRAPLNIPPAELAEAFLNARRSNIHTQPVVSTAKEAKKILTRLDSFHSSQLNRFLYGYMYPNETIPESVLNEIRNFCVNVDCEWVSKCQNVAANVLLNELQARSNNVIPRSNPDDPIALPQLRRTLPVLKHVPKITTNVTHFKYVVGMFSPDPEVNAQICSSKVKVQNNGSQTVQLEVTQTQTVIDGVTVDNRYLQTTLQKQELKRGESLEVTFSLKEAPRRGFSDFQQLVVLSVDNLIRIFVTICVVSPRQKIFGQGFPSCLPLRVDNSPLGVYSAPLVLQLLRHQLIRQQGLSSRAVGHLFSDQSVNYKPHNQEVLRDALRVKEIVEEQMNLLEVLDSFWASQPEVKKNPYARYRQPISSSHPAGYIPGTDLPTSGSTSGMVNYFPNFTTKVPDVLSRAPPAVIVSLILIWIAEMDIMLFDSSFANCEPIMYLETMPPHLKGIVMWVLDFCCDLLVNHSVNGVTSRGLAVTFTSLLMRSLNPNEKAQDEIATTSEAFSEPQKTAMASDGVSFDSYVSFRQNAVTAFMTWITVYYSRYSKNVS</sequence>
<dbReference type="VEuPathDB" id="TriTrypDB:ADEAN_000490800"/>
<dbReference type="Proteomes" id="UP000515908">
    <property type="component" value="Chromosome 08"/>
</dbReference>
<dbReference type="EMBL" id="LR877152">
    <property type="protein sequence ID" value="CAD2217430.1"/>
    <property type="molecule type" value="Genomic_DNA"/>
</dbReference>
<dbReference type="AlphaFoldDB" id="A0A7G2CC92"/>
<proteinExistence type="predicted"/>
<dbReference type="InterPro" id="IPR008936">
    <property type="entry name" value="Rho_GTPase_activation_prot"/>
</dbReference>
<evidence type="ECO:0000313" key="1">
    <source>
        <dbReference type="EMBL" id="CAD2217430.1"/>
    </source>
</evidence>
<name>A0A7G2CC92_9TRYP</name>
<accession>A0A7G2CC92</accession>
<gene>
    <name evidence="1" type="ORF">ADEAN_000490800</name>
</gene>
<reference evidence="1 2" key="1">
    <citation type="submission" date="2020-08" db="EMBL/GenBank/DDBJ databases">
        <authorList>
            <person name="Newling K."/>
            <person name="Davey J."/>
            <person name="Forrester S."/>
        </authorList>
    </citation>
    <scope>NUCLEOTIDE SEQUENCE [LARGE SCALE GENOMIC DNA]</scope>
    <source>
        <strain evidence="2">Crithidia deanei Carvalho (ATCC PRA-265)</strain>
    </source>
</reference>
<dbReference type="SUPFAM" id="SSF48350">
    <property type="entry name" value="GTPase activation domain, GAP"/>
    <property type="match status" value="1"/>
</dbReference>
<keyword evidence="2" id="KW-1185">Reference proteome</keyword>
<organism evidence="1 2">
    <name type="scientific">Angomonas deanei</name>
    <dbReference type="NCBI Taxonomy" id="59799"/>
    <lineage>
        <taxon>Eukaryota</taxon>
        <taxon>Discoba</taxon>
        <taxon>Euglenozoa</taxon>
        <taxon>Kinetoplastea</taxon>
        <taxon>Metakinetoplastina</taxon>
        <taxon>Trypanosomatida</taxon>
        <taxon>Trypanosomatidae</taxon>
        <taxon>Strigomonadinae</taxon>
        <taxon>Angomonas</taxon>
    </lineage>
</organism>
<protein>
    <submittedName>
        <fullName evidence="1">Uncharacterized protein</fullName>
    </submittedName>
</protein>